<reference evidence="1" key="1">
    <citation type="journal article" date="2014" name="Front. Microbiol.">
        <title>High frequency of phylogenetically diverse reductive dehalogenase-homologous genes in deep subseafloor sedimentary metagenomes.</title>
        <authorList>
            <person name="Kawai M."/>
            <person name="Futagami T."/>
            <person name="Toyoda A."/>
            <person name="Takaki Y."/>
            <person name="Nishi S."/>
            <person name="Hori S."/>
            <person name="Arai W."/>
            <person name="Tsubouchi T."/>
            <person name="Morono Y."/>
            <person name="Uchiyama I."/>
            <person name="Ito T."/>
            <person name="Fujiyama A."/>
            <person name="Inagaki F."/>
            <person name="Takami H."/>
        </authorList>
    </citation>
    <scope>NUCLEOTIDE SEQUENCE</scope>
    <source>
        <strain evidence="1">Expedition CK06-06</strain>
    </source>
</reference>
<name>X1SSX0_9ZZZZ</name>
<gene>
    <name evidence="1" type="ORF">S12H4_16970</name>
</gene>
<organism evidence="1">
    <name type="scientific">marine sediment metagenome</name>
    <dbReference type="NCBI Taxonomy" id="412755"/>
    <lineage>
        <taxon>unclassified sequences</taxon>
        <taxon>metagenomes</taxon>
        <taxon>ecological metagenomes</taxon>
    </lineage>
</organism>
<proteinExistence type="predicted"/>
<evidence type="ECO:0000313" key="1">
    <source>
        <dbReference type="EMBL" id="GAI82241.1"/>
    </source>
</evidence>
<accession>X1SSX0</accession>
<sequence length="32" mass="3394">NDLFIDTAECTADARNGTYRATGATYPVSGEI</sequence>
<dbReference type="EMBL" id="BARW01008245">
    <property type="protein sequence ID" value="GAI82241.1"/>
    <property type="molecule type" value="Genomic_DNA"/>
</dbReference>
<dbReference type="AlphaFoldDB" id="X1SSX0"/>
<comment type="caution">
    <text evidence="1">The sequence shown here is derived from an EMBL/GenBank/DDBJ whole genome shotgun (WGS) entry which is preliminary data.</text>
</comment>
<feature type="non-terminal residue" evidence="1">
    <location>
        <position position="1"/>
    </location>
</feature>
<protein>
    <submittedName>
        <fullName evidence="1">Uncharacterized protein</fullName>
    </submittedName>
</protein>